<sequence length="122" mass="13535">MWVLREHQYPGVGEALRRREGKAASVRALQGVIEPYLPVYVRQRLGWEVAQARKERGLTQAALAAKTGMSQRTLSRLENGYSGVAEEKFFAIAEAIGPLKSISSEDFPPPDLSQAHAWTDNV</sequence>
<dbReference type="Proteomes" id="UP000050517">
    <property type="component" value="Unassembled WGS sequence"/>
</dbReference>
<dbReference type="Gene3D" id="1.10.260.40">
    <property type="entry name" value="lambda repressor-like DNA-binding domains"/>
    <property type="match status" value="1"/>
</dbReference>
<dbReference type="PROSITE" id="PS50943">
    <property type="entry name" value="HTH_CROC1"/>
    <property type="match status" value="1"/>
</dbReference>
<dbReference type="Pfam" id="PF01381">
    <property type="entry name" value="HTH_3"/>
    <property type="match status" value="1"/>
</dbReference>
<dbReference type="CDD" id="cd00093">
    <property type="entry name" value="HTH_XRE"/>
    <property type="match status" value="1"/>
</dbReference>
<reference evidence="3 4" key="1">
    <citation type="submission" date="2015-10" db="EMBL/GenBank/DDBJ databases">
        <title>Corynebacteirum lowii and Corynebacterium oculi species nova, derived from human clinical disease and and emended description of Corynebacterium mastiditis.</title>
        <authorList>
            <person name="Bernard K."/>
            <person name="Pacheco A.L."/>
            <person name="Mcdougall C."/>
            <person name="Burtx T."/>
            <person name="Weibe D."/>
            <person name="Tyler S."/>
            <person name="Olson A.B."/>
            <person name="Cnockaert M."/>
            <person name="Eguchi H."/>
            <person name="Kuwahara T."/>
            <person name="Nakayama-Imaohji H."/>
            <person name="Boudewijins M."/>
            <person name="Van Hoecke F."/>
            <person name="Bernier A.-M."/>
            <person name="Vandamme P."/>
        </authorList>
    </citation>
    <scope>NUCLEOTIDE SEQUENCE [LARGE SCALE GENOMIC DNA]</scope>
    <source>
        <strain evidence="3 4">NML 130210</strain>
    </source>
</reference>
<dbReference type="RefSeq" id="WP_082422289.1">
    <property type="nucleotide sequence ID" value="NZ_LKST01000004.1"/>
</dbReference>
<dbReference type="AlphaFoldDB" id="A0A0Q0TWE7"/>
<organism evidence="3 4">
    <name type="scientific">Corynebacterium oculi</name>
    <dbReference type="NCBI Taxonomy" id="1544416"/>
    <lineage>
        <taxon>Bacteria</taxon>
        <taxon>Bacillati</taxon>
        <taxon>Actinomycetota</taxon>
        <taxon>Actinomycetes</taxon>
        <taxon>Mycobacteriales</taxon>
        <taxon>Corynebacteriaceae</taxon>
        <taxon>Corynebacterium</taxon>
    </lineage>
</organism>
<dbReference type="OrthoDB" id="9810578at2"/>
<comment type="caution">
    <text evidence="3">The sequence shown here is derived from an EMBL/GenBank/DDBJ whole genome shotgun (WGS) entry which is preliminary data.</text>
</comment>
<dbReference type="SUPFAM" id="SSF47413">
    <property type="entry name" value="lambda repressor-like DNA-binding domains"/>
    <property type="match status" value="1"/>
</dbReference>
<accession>A0A0Q0TWE7</accession>
<dbReference type="SMART" id="SM00530">
    <property type="entry name" value="HTH_XRE"/>
    <property type="match status" value="1"/>
</dbReference>
<dbReference type="GO" id="GO:0003677">
    <property type="term" value="F:DNA binding"/>
    <property type="evidence" value="ECO:0007669"/>
    <property type="project" value="InterPro"/>
</dbReference>
<dbReference type="STRING" id="1544416.Cocul_02121"/>
<proteinExistence type="predicted"/>
<protein>
    <submittedName>
        <fullName evidence="3">Anaerobic benzoate catabolism transcriptional regulator</fullName>
    </submittedName>
</protein>
<evidence type="ECO:0000313" key="4">
    <source>
        <dbReference type="Proteomes" id="UP000050517"/>
    </source>
</evidence>
<evidence type="ECO:0000256" key="1">
    <source>
        <dbReference type="SAM" id="MobiDB-lite"/>
    </source>
</evidence>
<feature type="region of interest" description="Disordered" evidence="1">
    <location>
        <begin position="101"/>
        <end position="122"/>
    </location>
</feature>
<dbReference type="InterPro" id="IPR010982">
    <property type="entry name" value="Lambda_DNA-bd_dom_sf"/>
</dbReference>
<dbReference type="EMBL" id="LKST01000004">
    <property type="protein sequence ID" value="KQB83148.1"/>
    <property type="molecule type" value="Genomic_DNA"/>
</dbReference>
<dbReference type="PATRIC" id="fig|1544416.3.peg.2116"/>
<evidence type="ECO:0000259" key="2">
    <source>
        <dbReference type="PROSITE" id="PS50943"/>
    </source>
</evidence>
<keyword evidence="4" id="KW-1185">Reference proteome</keyword>
<gene>
    <name evidence="3" type="ORF">Cocul_02121</name>
</gene>
<evidence type="ECO:0000313" key="3">
    <source>
        <dbReference type="EMBL" id="KQB83148.1"/>
    </source>
</evidence>
<name>A0A0Q0TWE7_9CORY</name>
<dbReference type="InterPro" id="IPR001387">
    <property type="entry name" value="Cro/C1-type_HTH"/>
</dbReference>
<feature type="domain" description="HTH cro/C1-type" evidence="2">
    <location>
        <begin position="49"/>
        <end position="102"/>
    </location>
</feature>